<dbReference type="GO" id="GO:0000976">
    <property type="term" value="F:transcription cis-regulatory region binding"/>
    <property type="evidence" value="ECO:0007669"/>
    <property type="project" value="TreeGrafter"/>
</dbReference>
<dbReference type="InterPro" id="IPR001867">
    <property type="entry name" value="OmpR/PhoB-type_DNA-bd"/>
</dbReference>
<evidence type="ECO:0000256" key="6">
    <source>
        <dbReference type="ARBA" id="ARBA00023125"/>
    </source>
</evidence>
<dbReference type="InterPro" id="IPR036388">
    <property type="entry name" value="WH-like_DNA-bd_sf"/>
</dbReference>
<evidence type="ECO:0000256" key="1">
    <source>
        <dbReference type="ARBA" id="ARBA00004496"/>
    </source>
</evidence>
<dbReference type="GO" id="GO:0006355">
    <property type="term" value="P:regulation of DNA-templated transcription"/>
    <property type="evidence" value="ECO:0007669"/>
    <property type="project" value="InterPro"/>
</dbReference>
<dbReference type="InterPro" id="IPR001789">
    <property type="entry name" value="Sig_transdc_resp-reg_receiver"/>
</dbReference>
<dbReference type="FunFam" id="3.40.50.2300:FF:000002">
    <property type="entry name" value="DNA-binding response regulator PhoP"/>
    <property type="match status" value="1"/>
</dbReference>
<dbReference type="STRING" id="28181.BEN30_08310"/>
<dbReference type="Pfam" id="PF00072">
    <property type="entry name" value="Response_reg"/>
    <property type="match status" value="1"/>
</dbReference>
<evidence type="ECO:0000256" key="9">
    <source>
        <dbReference type="PROSITE-ProRule" id="PRU01091"/>
    </source>
</evidence>
<dbReference type="PANTHER" id="PTHR48111:SF35">
    <property type="entry name" value="TRANSCRIPTIONAL REGULATORY PROTEIN QSEB"/>
    <property type="match status" value="1"/>
</dbReference>
<accession>A0A1E5Q8K0</accession>
<dbReference type="OrthoDB" id="9802426at2"/>
<dbReference type="GO" id="GO:0032993">
    <property type="term" value="C:protein-DNA complex"/>
    <property type="evidence" value="ECO:0007669"/>
    <property type="project" value="TreeGrafter"/>
</dbReference>
<keyword evidence="7" id="KW-0804">Transcription</keyword>
<dbReference type="SMART" id="SM00448">
    <property type="entry name" value="REC"/>
    <property type="match status" value="1"/>
</dbReference>
<organism evidence="12 13">
    <name type="scientific">Magnetovibrio blakemorei</name>
    <dbReference type="NCBI Taxonomy" id="28181"/>
    <lineage>
        <taxon>Bacteria</taxon>
        <taxon>Pseudomonadati</taxon>
        <taxon>Pseudomonadota</taxon>
        <taxon>Alphaproteobacteria</taxon>
        <taxon>Rhodospirillales</taxon>
        <taxon>Magnetovibrionaceae</taxon>
        <taxon>Magnetovibrio</taxon>
    </lineage>
</organism>
<evidence type="ECO:0000259" key="10">
    <source>
        <dbReference type="PROSITE" id="PS50110"/>
    </source>
</evidence>
<dbReference type="Proteomes" id="UP000095347">
    <property type="component" value="Unassembled WGS sequence"/>
</dbReference>
<evidence type="ECO:0000256" key="8">
    <source>
        <dbReference type="PROSITE-ProRule" id="PRU00169"/>
    </source>
</evidence>
<reference evidence="13" key="1">
    <citation type="submission" date="2016-07" db="EMBL/GenBank/DDBJ databases">
        <authorList>
            <person name="Florea S."/>
            <person name="Webb J.S."/>
            <person name="Jaromczyk J."/>
            <person name="Schardl C.L."/>
        </authorList>
    </citation>
    <scope>NUCLEOTIDE SEQUENCE [LARGE SCALE GENOMIC DNA]</scope>
    <source>
        <strain evidence="13">MV-1</strain>
    </source>
</reference>
<evidence type="ECO:0000313" key="13">
    <source>
        <dbReference type="Proteomes" id="UP000095347"/>
    </source>
</evidence>
<keyword evidence="13" id="KW-1185">Reference proteome</keyword>
<dbReference type="CDD" id="cd17624">
    <property type="entry name" value="REC_OmpR_PmrA-like"/>
    <property type="match status" value="1"/>
</dbReference>
<dbReference type="PROSITE" id="PS51755">
    <property type="entry name" value="OMPR_PHOB"/>
    <property type="match status" value="1"/>
</dbReference>
<evidence type="ECO:0000313" key="12">
    <source>
        <dbReference type="EMBL" id="OEJ67725.1"/>
    </source>
</evidence>
<dbReference type="InterPro" id="IPR011006">
    <property type="entry name" value="CheY-like_superfamily"/>
</dbReference>
<dbReference type="InterPro" id="IPR039420">
    <property type="entry name" value="WalR-like"/>
</dbReference>
<keyword evidence="5" id="KW-0805">Transcription regulation</keyword>
<dbReference type="RefSeq" id="WP_069957585.1">
    <property type="nucleotide sequence ID" value="NZ_MCGG01000020.1"/>
</dbReference>
<dbReference type="Pfam" id="PF00486">
    <property type="entry name" value="Trans_reg_C"/>
    <property type="match status" value="1"/>
</dbReference>
<dbReference type="CDD" id="cd00383">
    <property type="entry name" value="trans_reg_C"/>
    <property type="match status" value="1"/>
</dbReference>
<keyword evidence="2" id="KW-0963">Cytoplasm</keyword>
<keyword evidence="3 8" id="KW-0597">Phosphoprotein</keyword>
<feature type="domain" description="Response regulatory" evidence="10">
    <location>
        <begin position="2"/>
        <end position="116"/>
    </location>
</feature>
<sequence>MRILLAEDNILLGKGIEAGLAQAGFAIDWVYNGEDIHHAVTTVPYDAIILDLGLPKIDGMTALRQLRATGNGTPVLILTARDSLDDRVDGLDAGSDDYMVKPFELAELQARLRALVRRSKGITETVLQHGPITLTPSSRKVFNGDIQVSLSDREFMTLQELMLNAGKVLSKTQLEDKIYGWGEEIESNTIEVYIHYLRKKLYPELIQTVRGVGYVILRGDDI</sequence>
<comment type="subcellular location">
    <subcellularLocation>
        <location evidence="1">Cytoplasm</location>
    </subcellularLocation>
</comment>
<gene>
    <name evidence="12" type="ORF">BEN30_08310</name>
</gene>
<protein>
    <submittedName>
        <fullName evidence="12">DNA-binding response regulator</fullName>
    </submittedName>
</protein>
<keyword evidence="4" id="KW-0902">Two-component regulatory system</keyword>
<feature type="domain" description="OmpR/PhoB-type" evidence="11">
    <location>
        <begin position="124"/>
        <end position="218"/>
    </location>
</feature>
<evidence type="ECO:0000256" key="5">
    <source>
        <dbReference type="ARBA" id="ARBA00023015"/>
    </source>
</evidence>
<evidence type="ECO:0000256" key="2">
    <source>
        <dbReference type="ARBA" id="ARBA00022490"/>
    </source>
</evidence>
<dbReference type="AlphaFoldDB" id="A0A1E5Q8K0"/>
<dbReference type="GO" id="GO:0000156">
    <property type="term" value="F:phosphorelay response regulator activity"/>
    <property type="evidence" value="ECO:0007669"/>
    <property type="project" value="TreeGrafter"/>
</dbReference>
<dbReference type="SUPFAM" id="SSF46894">
    <property type="entry name" value="C-terminal effector domain of the bipartite response regulators"/>
    <property type="match status" value="1"/>
</dbReference>
<name>A0A1E5Q8K0_9PROT</name>
<evidence type="ECO:0000259" key="11">
    <source>
        <dbReference type="PROSITE" id="PS51755"/>
    </source>
</evidence>
<comment type="caution">
    <text evidence="12">The sequence shown here is derived from an EMBL/GenBank/DDBJ whole genome shotgun (WGS) entry which is preliminary data.</text>
</comment>
<dbReference type="Gene3D" id="3.40.50.2300">
    <property type="match status" value="1"/>
</dbReference>
<feature type="modified residue" description="4-aspartylphosphate" evidence="8">
    <location>
        <position position="51"/>
    </location>
</feature>
<dbReference type="Gene3D" id="1.10.10.10">
    <property type="entry name" value="Winged helix-like DNA-binding domain superfamily/Winged helix DNA-binding domain"/>
    <property type="match status" value="1"/>
</dbReference>
<dbReference type="Gene3D" id="6.10.250.690">
    <property type="match status" value="1"/>
</dbReference>
<proteinExistence type="predicted"/>
<dbReference type="GO" id="GO:0005829">
    <property type="term" value="C:cytosol"/>
    <property type="evidence" value="ECO:0007669"/>
    <property type="project" value="TreeGrafter"/>
</dbReference>
<dbReference type="PROSITE" id="PS50110">
    <property type="entry name" value="RESPONSE_REGULATORY"/>
    <property type="match status" value="1"/>
</dbReference>
<keyword evidence="6 9" id="KW-0238">DNA-binding</keyword>
<dbReference type="InterPro" id="IPR016032">
    <property type="entry name" value="Sig_transdc_resp-reg_C-effctor"/>
</dbReference>
<feature type="DNA-binding region" description="OmpR/PhoB-type" evidence="9">
    <location>
        <begin position="124"/>
        <end position="218"/>
    </location>
</feature>
<evidence type="ECO:0000256" key="7">
    <source>
        <dbReference type="ARBA" id="ARBA00023163"/>
    </source>
</evidence>
<dbReference type="SMART" id="SM00862">
    <property type="entry name" value="Trans_reg_C"/>
    <property type="match status" value="1"/>
</dbReference>
<dbReference type="PANTHER" id="PTHR48111">
    <property type="entry name" value="REGULATOR OF RPOS"/>
    <property type="match status" value="1"/>
</dbReference>
<dbReference type="SUPFAM" id="SSF52172">
    <property type="entry name" value="CheY-like"/>
    <property type="match status" value="1"/>
</dbReference>
<evidence type="ECO:0000256" key="3">
    <source>
        <dbReference type="ARBA" id="ARBA00022553"/>
    </source>
</evidence>
<evidence type="ECO:0000256" key="4">
    <source>
        <dbReference type="ARBA" id="ARBA00023012"/>
    </source>
</evidence>
<dbReference type="EMBL" id="MCGG01000020">
    <property type="protein sequence ID" value="OEJ67725.1"/>
    <property type="molecule type" value="Genomic_DNA"/>
</dbReference>